<dbReference type="GO" id="GO:0006749">
    <property type="term" value="P:glutathione metabolic process"/>
    <property type="evidence" value="ECO:0007669"/>
    <property type="project" value="TreeGrafter"/>
</dbReference>
<dbReference type="VEuPathDB" id="FungiDB:HpaG808865"/>
<evidence type="ECO:0000256" key="7">
    <source>
        <dbReference type="ARBA" id="ARBA00022878"/>
    </source>
</evidence>
<dbReference type="STRING" id="559515.M4BR26"/>
<comment type="pathway">
    <text evidence="3">Amino-acid degradation; L-phenylalanine degradation; acetoacetate and fumarate from L-phenylalanine: step 5/6.</text>
</comment>
<comment type="catalytic activity">
    <reaction evidence="1">
        <text>4-maleylacetoacetate = 4-fumarylacetoacetate</text>
        <dbReference type="Rhea" id="RHEA:14817"/>
        <dbReference type="ChEBI" id="CHEBI:17105"/>
        <dbReference type="ChEBI" id="CHEBI:18034"/>
        <dbReference type="EC" id="5.2.1.2"/>
    </reaction>
</comment>
<dbReference type="PROSITE" id="PS50404">
    <property type="entry name" value="GST_NTER"/>
    <property type="match status" value="1"/>
</dbReference>
<dbReference type="OMA" id="VYNAHRF"/>
<evidence type="ECO:0000256" key="6">
    <source>
        <dbReference type="ARBA" id="ARBA00022679"/>
    </source>
</evidence>
<dbReference type="InterPro" id="IPR034333">
    <property type="entry name" value="GST_Zeta_N"/>
</dbReference>
<dbReference type="GO" id="GO:0006572">
    <property type="term" value="P:L-tyrosine catabolic process"/>
    <property type="evidence" value="ECO:0007669"/>
    <property type="project" value="UniProtKB-KW"/>
</dbReference>
<organism evidence="12 13">
    <name type="scientific">Hyaloperonospora arabidopsidis (strain Emoy2)</name>
    <name type="common">Downy mildew agent</name>
    <name type="synonym">Peronospora arabidopsidis</name>
    <dbReference type="NCBI Taxonomy" id="559515"/>
    <lineage>
        <taxon>Eukaryota</taxon>
        <taxon>Sar</taxon>
        <taxon>Stramenopiles</taxon>
        <taxon>Oomycota</taxon>
        <taxon>Peronosporomycetes</taxon>
        <taxon>Peronosporales</taxon>
        <taxon>Peronosporaceae</taxon>
        <taxon>Hyaloperonospora</taxon>
    </lineage>
</organism>
<sequence>MLASGWKSSSSQLLRENIHLSSLSFHFDLEEMATREHYMFYSYWRSSCSWRVRIALEWKSIPFEYRTVHLLNGGGEQFHDEYTALNPNQRLPTLVVDGHVLSQSGAILEFLEETHPEKPLLPSDAFARAQVRNLCAIIGCDVQPIQNLTVQLKATEDLPEKLQAAKKQQWSQFWIERGFQALEAELVKTAGTFCFKDEVTLADLYLQPQVYNANRVGVDMAKYPTIARITAELEAIPAFQRAHPSQQPDAAD</sequence>
<dbReference type="GO" id="GO:0004364">
    <property type="term" value="F:glutathione transferase activity"/>
    <property type="evidence" value="ECO:0007669"/>
    <property type="project" value="TreeGrafter"/>
</dbReference>
<dbReference type="GO" id="GO:0005737">
    <property type="term" value="C:cytoplasm"/>
    <property type="evidence" value="ECO:0007669"/>
    <property type="project" value="InterPro"/>
</dbReference>
<dbReference type="GO" id="GO:0006559">
    <property type="term" value="P:L-phenylalanine catabolic process"/>
    <property type="evidence" value="ECO:0007669"/>
    <property type="project" value="UniProtKB-KW"/>
</dbReference>
<dbReference type="AlphaFoldDB" id="M4BR26"/>
<keyword evidence="13" id="KW-1185">Reference proteome</keyword>
<dbReference type="SFLD" id="SFLDS00019">
    <property type="entry name" value="Glutathione_Transferase_(cytos"/>
    <property type="match status" value="1"/>
</dbReference>
<dbReference type="Proteomes" id="UP000011713">
    <property type="component" value="Unassembled WGS sequence"/>
</dbReference>
<evidence type="ECO:0000313" key="12">
    <source>
        <dbReference type="EnsemblProtists" id="HpaP808865"/>
    </source>
</evidence>
<keyword evidence="8" id="KW-0585">Phenylalanine catabolism</keyword>
<evidence type="ECO:0000256" key="9">
    <source>
        <dbReference type="ARBA" id="ARBA00023235"/>
    </source>
</evidence>
<evidence type="ECO:0000256" key="8">
    <source>
        <dbReference type="ARBA" id="ARBA00023232"/>
    </source>
</evidence>
<dbReference type="CDD" id="cd03042">
    <property type="entry name" value="GST_N_Zeta"/>
    <property type="match status" value="1"/>
</dbReference>
<evidence type="ECO:0000256" key="4">
    <source>
        <dbReference type="ARBA" id="ARBA00010007"/>
    </source>
</evidence>
<dbReference type="InterPro" id="IPR034330">
    <property type="entry name" value="GST_Zeta_C"/>
</dbReference>
<dbReference type="eggNOG" id="KOG0868">
    <property type="taxonomic scope" value="Eukaryota"/>
</dbReference>
<dbReference type="InParanoid" id="M4BR26"/>
<dbReference type="InterPro" id="IPR040079">
    <property type="entry name" value="Glutathione_S-Trfase"/>
</dbReference>
<dbReference type="HOGENOM" id="CLU_011226_20_1_1"/>
<dbReference type="EnsemblProtists" id="HpaT808865">
    <property type="protein sequence ID" value="HpaP808865"/>
    <property type="gene ID" value="HpaG808865"/>
</dbReference>
<dbReference type="Gene3D" id="3.40.30.10">
    <property type="entry name" value="Glutaredoxin"/>
    <property type="match status" value="1"/>
</dbReference>
<dbReference type="SUPFAM" id="SSF47616">
    <property type="entry name" value="GST C-terminal domain-like"/>
    <property type="match status" value="1"/>
</dbReference>
<evidence type="ECO:0000256" key="3">
    <source>
        <dbReference type="ARBA" id="ARBA00004671"/>
    </source>
</evidence>
<comment type="similarity">
    <text evidence="4">Belongs to the GST superfamily. Zeta family.</text>
</comment>
<dbReference type="CDD" id="cd03191">
    <property type="entry name" value="GST_C_Zeta"/>
    <property type="match status" value="1"/>
</dbReference>
<evidence type="ECO:0000256" key="1">
    <source>
        <dbReference type="ARBA" id="ARBA00001622"/>
    </source>
</evidence>
<dbReference type="InterPro" id="IPR036249">
    <property type="entry name" value="Thioredoxin-like_sf"/>
</dbReference>
<comment type="cofactor">
    <cofactor evidence="2">
        <name>glutathione</name>
        <dbReference type="ChEBI" id="CHEBI:57925"/>
    </cofactor>
</comment>
<accession>M4BR26</accession>
<feature type="domain" description="GST C-terminal" evidence="11">
    <location>
        <begin position="124"/>
        <end position="252"/>
    </location>
</feature>
<dbReference type="SUPFAM" id="SSF52833">
    <property type="entry name" value="Thioredoxin-like"/>
    <property type="match status" value="1"/>
</dbReference>
<proteinExistence type="inferred from homology"/>
<keyword evidence="6" id="KW-0808">Transferase</keyword>
<dbReference type="Pfam" id="PF13409">
    <property type="entry name" value="GST_N_2"/>
    <property type="match status" value="1"/>
</dbReference>
<dbReference type="InterPro" id="IPR036282">
    <property type="entry name" value="Glutathione-S-Trfase_C_sf"/>
</dbReference>
<dbReference type="SFLD" id="SFLDG00358">
    <property type="entry name" value="Main_(cytGST)"/>
    <property type="match status" value="1"/>
</dbReference>
<dbReference type="EC" id="5.2.1.2" evidence="5"/>
<dbReference type="InterPro" id="IPR010987">
    <property type="entry name" value="Glutathione-S-Trfase_C-like"/>
</dbReference>
<dbReference type="EMBL" id="JH598621">
    <property type="status" value="NOT_ANNOTATED_CDS"/>
    <property type="molecule type" value="Genomic_DNA"/>
</dbReference>
<dbReference type="PANTHER" id="PTHR42673">
    <property type="entry name" value="MALEYLACETOACETATE ISOMERASE"/>
    <property type="match status" value="1"/>
</dbReference>
<evidence type="ECO:0000256" key="2">
    <source>
        <dbReference type="ARBA" id="ARBA00001955"/>
    </source>
</evidence>
<protein>
    <recommendedName>
        <fullName evidence="5">maleylacetoacetate isomerase</fullName>
        <ecNumber evidence="5">5.2.1.2</ecNumber>
    </recommendedName>
</protein>
<keyword evidence="9" id="KW-0413">Isomerase</keyword>
<dbReference type="Gene3D" id="1.20.1050.10">
    <property type="match status" value="1"/>
</dbReference>
<dbReference type="InterPro" id="IPR005955">
    <property type="entry name" value="GST_Zeta"/>
</dbReference>
<dbReference type="NCBIfam" id="TIGR01262">
    <property type="entry name" value="maiA"/>
    <property type="match status" value="1"/>
</dbReference>
<name>M4BR26_HYAAE</name>
<evidence type="ECO:0000259" key="10">
    <source>
        <dbReference type="PROSITE" id="PS50404"/>
    </source>
</evidence>
<dbReference type="GO" id="GO:0016034">
    <property type="term" value="F:maleylacetoacetate isomerase activity"/>
    <property type="evidence" value="ECO:0007669"/>
    <property type="project" value="UniProtKB-EC"/>
</dbReference>
<evidence type="ECO:0000313" key="13">
    <source>
        <dbReference type="Proteomes" id="UP000011713"/>
    </source>
</evidence>
<feature type="domain" description="GST N-terminal" evidence="10">
    <location>
        <begin position="36"/>
        <end position="119"/>
    </location>
</feature>
<reference evidence="12" key="2">
    <citation type="submission" date="2015-06" db="UniProtKB">
        <authorList>
            <consortium name="EnsemblProtists"/>
        </authorList>
    </citation>
    <scope>IDENTIFICATION</scope>
    <source>
        <strain evidence="12">Emoy2</strain>
    </source>
</reference>
<reference evidence="13" key="1">
    <citation type="journal article" date="2010" name="Science">
        <title>Signatures of adaptation to obligate biotrophy in the Hyaloperonospora arabidopsidis genome.</title>
        <authorList>
            <person name="Baxter L."/>
            <person name="Tripathy S."/>
            <person name="Ishaque N."/>
            <person name="Boot N."/>
            <person name="Cabral A."/>
            <person name="Kemen E."/>
            <person name="Thines M."/>
            <person name="Ah-Fong A."/>
            <person name="Anderson R."/>
            <person name="Badejoko W."/>
            <person name="Bittner-Eddy P."/>
            <person name="Boore J.L."/>
            <person name="Chibucos M.C."/>
            <person name="Coates M."/>
            <person name="Dehal P."/>
            <person name="Delehaunty K."/>
            <person name="Dong S."/>
            <person name="Downton P."/>
            <person name="Dumas B."/>
            <person name="Fabro G."/>
            <person name="Fronick C."/>
            <person name="Fuerstenberg S.I."/>
            <person name="Fulton L."/>
            <person name="Gaulin E."/>
            <person name="Govers F."/>
            <person name="Hughes L."/>
            <person name="Humphray S."/>
            <person name="Jiang R.H."/>
            <person name="Judelson H."/>
            <person name="Kamoun S."/>
            <person name="Kyung K."/>
            <person name="Meijer H."/>
            <person name="Minx P."/>
            <person name="Morris P."/>
            <person name="Nelson J."/>
            <person name="Phuntumart V."/>
            <person name="Qutob D."/>
            <person name="Rehmany A."/>
            <person name="Rougon-Cardoso A."/>
            <person name="Ryden P."/>
            <person name="Torto-Alalibo T."/>
            <person name="Studholme D."/>
            <person name="Wang Y."/>
            <person name="Win J."/>
            <person name="Wood J."/>
            <person name="Clifton S.W."/>
            <person name="Rogers J."/>
            <person name="Van den Ackerveken G."/>
            <person name="Jones J.D."/>
            <person name="McDowell J.M."/>
            <person name="Beynon J."/>
            <person name="Tyler B.M."/>
        </authorList>
    </citation>
    <scope>NUCLEOTIDE SEQUENCE [LARGE SCALE GENOMIC DNA]</scope>
    <source>
        <strain evidence="13">Emoy2</strain>
    </source>
</reference>
<evidence type="ECO:0000259" key="11">
    <source>
        <dbReference type="PROSITE" id="PS50405"/>
    </source>
</evidence>
<dbReference type="PANTHER" id="PTHR42673:SF4">
    <property type="entry name" value="MALEYLACETOACETATE ISOMERASE"/>
    <property type="match status" value="1"/>
</dbReference>
<keyword evidence="7" id="KW-0828">Tyrosine catabolism</keyword>
<dbReference type="InterPro" id="IPR004045">
    <property type="entry name" value="Glutathione_S-Trfase_N"/>
</dbReference>
<evidence type="ECO:0000256" key="5">
    <source>
        <dbReference type="ARBA" id="ARBA00013199"/>
    </source>
</evidence>
<dbReference type="FunFam" id="1.20.1050.10:FF:000017">
    <property type="entry name" value="Maleylacetoacetate isomerase"/>
    <property type="match status" value="1"/>
</dbReference>
<dbReference type="FunFam" id="3.40.30.10:FF:000041">
    <property type="entry name" value="Maleylacetoacetate isomerase isoform 1"/>
    <property type="match status" value="1"/>
</dbReference>
<dbReference type="PROSITE" id="PS50405">
    <property type="entry name" value="GST_CTER"/>
    <property type="match status" value="1"/>
</dbReference>